<keyword evidence="3" id="KW-0732">Signal</keyword>
<feature type="compositionally biased region" description="Low complexity" evidence="1">
    <location>
        <begin position="185"/>
        <end position="211"/>
    </location>
</feature>
<feature type="domain" description="Cohesin" evidence="4">
    <location>
        <begin position="47"/>
        <end position="141"/>
    </location>
</feature>
<dbReference type="Gene3D" id="2.60.40.680">
    <property type="match status" value="1"/>
</dbReference>
<dbReference type="EMBL" id="BAABRR010000014">
    <property type="protein sequence ID" value="GAA5519879.1"/>
    <property type="molecule type" value="Genomic_DNA"/>
</dbReference>
<sequence>MPSPSHRARVRRSVALSGAVAVALASFGASGAVAAPSSSPAVVTAPATATVGDVIDVAVSIPGATDVFAFEADLDFDPALLDYVDGSARGPDGGFTSASVTGGTLTVTSTRLGTSPSLEGDIDAITAQFTVIAAGDATLDLSSLALVGADTAVVTAEDVDATDLTLEAAAEPTPEPSSPSPEPSQEPSAAPSEEPSATPEPSSEPTASAAPVDDSLSSTGADIALPVTLAALAIVAGLALVLRRKAVQS</sequence>
<feature type="signal peptide" evidence="3">
    <location>
        <begin position="1"/>
        <end position="34"/>
    </location>
</feature>
<evidence type="ECO:0000313" key="5">
    <source>
        <dbReference type="EMBL" id="GAA5519879.1"/>
    </source>
</evidence>
<dbReference type="InterPro" id="IPR008965">
    <property type="entry name" value="CBM2/CBM3_carb-bd_dom_sf"/>
</dbReference>
<feature type="transmembrane region" description="Helical" evidence="2">
    <location>
        <begin position="223"/>
        <end position="242"/>
    </location>
</feature>
<reference evidence="5 6" key="1">
    <citation type="submission" date="2024-02" db="EMBL/GenBank/DDBJ databases">
        <title>Lysinimicrobium sediminis NBRC 112286.</title>
        <authorList>
            <person name="Ichikawa N."/>
            <person name="Katano-Makiyama Y."/>
            <person name="Hidaka K."/>
        </authorList>
    </citation>
    <scope>NUCLEOTIDE SEQUENCE [LARGE SCALE GENOMIC DNA]</scope>
    <source>
        <strain evidence="5 6">NBRC 112286</strain>
    </source>
</reference>
<evidence type="ECO:0000259" key="4">
    <source>
        <dbReference type="Pfam" id="PF00963"/>
    </source>
</evidence>
<keyword evidence="2" id="KW-0472">Membrane</keyword>
<organism evidence="5 6">
    <name type="scientific">Demequina sediminis</name>
    <dbReference type="NCBI Taxonomy" id="1930058"/>
    <lineage>
        <taxon>Bacteria</taxon>
        <taxon>Bacillati</taxon>
        <taxon>Actinomycetota</taxon>
        <taxon>Actinomycetes</taxon>
        <taxon>Micrococcales</taxon>
        <taxon>Demequinaceae</taxon>
        <taxon>Demequina</taxon>
    </lineage>
</organism>
<dbReference type="Pfam" id="PF00963">
    <property type="entry name" value="Cohesin"/>
    <property type="match status" value="1"/>
</dbReference>
<accession>A0ABP9WJ58</accession>
<evidence type="ECO:0000256" key="1">
    <source>
        <dbReference type="SAM" id="MobiDB-lite"/>
    </source>
</evidence>
<gene>
    <name evidence="5" type="ORF">Lsed01_02337</name>
</gene>
<keyword evidence="2" id="KW-0812">Transmembrane</keyword>
<proteinExistence type="predicted"/>
<feature type="region of interest" description="Disordered" evidence="1">
    <location>
        <begin position="169"/>
        <end position="218"/>
    </location>
</feature>
<keyword evidence="6" id="KW-1185">Reference proteome</keyword>
<feature type="compositionally biased region" description="Pro residues" evidence="1">
    <location>
        <begin position="173"/>
        <end position="184"/>
    </location>
</feature>
<evidence type="ECO:0000256" key="3">
    <source>
        <dbReference type="SAM" id="SignalP"/>
    </source>
</evidence>
<feature type="chain" id="PRO_5046852794" description="Cohesin domain-containing protein" evidence="3">
    <location>
        <begin position="35"/>
        <end position="249"/>
    </location>
</feature>
<name>A0ABP9WJ58_9MICO</name>
<dbReference type="Proteomes" id="UP001426770">
    <property type="component" value="Unassembled WGS sequence"/>
</dbReference>
<keyword evidence="2" id="KW-1133">Transmembrane helix</keyword>
<dbReference type="CDD" id="cd08547">
    <property type="entry name" value="Type_II_cohesin"/>
    <property type="match status" value="1"/>
</dbReference>
<protein>
    <recommendedName>
        <fullName evidence="4">Cohesin domain-containing protein</fullName>
    </recommendedName>
</protein>
<dbReference type="InterPro" id="IPR002102">
    <property type="entry name" value="Cohesin_dom"/>
</dbReference>
<evidence type="ECO:0000256" key="2">
    <source>
        <dbReference type="SAM" id="Phobius"/>
    </source>
</evidence>
<comment type="caution">
    <text evidence="5">The sequence shown here is derived from an EMBL/GenBank/DDBJ whole genome shotgun (WGS) entry which is preliminary data.</text>
</comment>
<evidence type="ECO:0000313" key="6">
    <source>
        <dbReference type="Proteomes" id="UP001426770"/>
    </source>
</evidence>
<dbReference type="RefSeq" id="WP_345380245.1">
    <property type="nucleotide sequence ID" value="NZ_BAABRR010000014.1"/>
</dbReference>
<dbReference type="SUPFAM" id="SSF49384">
    <property type="entry name" value="Carbohydrate-binding domain"/>
    <property type="match status" value="1"/>
</dbReference>